<dbReference type="EMBL" id="ACKV01000092">
    <property type="protein sequence ID" value="EEJ41770.1"/>
    <property type="molecule type" value="Genomic_DNA"/>
</dbReference>
<dbReference type="AlphaFoldDB" id="C2KLW0"/>
<evidence type="ECO:0000313" key="2">
    <source>
        <dbReference type="EMBL" id="EEJ41770.1"/>
    </source>
</evidence>
<evidence type="ECO:0000256" key="1">
    <source>
        <dbReference type="SAM" id="Phobius"/>
    </source>
</evidence>
<comment type="caution">
    <text evidence="2">The sequence shown here is derived from an EMBL/GenBank/DDBJ whole genome shotgun (WGS) entry which is preliminary data.</text>
</comment>
<evidence type="ECO:0000313" key="3">
    <source>
        <dbReference type="Proteomes" id="UP000004283"/>
    </source>
</evidence>
<proteinExistence type="predicted"/>
<dbReference type="Proteomes" id="UP000004283">
    <property type="component" value="Unassembled WGS sequence"/>
</dbReference>
<name>C2KLW0_LEUMC</name>
<keyword evidence="1" id="KW-1133">Transmembrane helix</keyword>
<keyword evidence="1" id="KW-0812">Transmembrane</keyword>
<dbReference type="HOGENOM" id="CLU_2666699_0_0_9"/>
<reference evidence="2 3" key="1">
    <citation type="submission" date="2009-04" db="EMBL/GenBank/DDBJ databases">
        <authorList>
            <person name="Qin X."/>
            <person name="Bachman B."/>
            <person name="Battles P."/>
            <person name="Bell A."/>
            <person name="Bess C."/>
            <person name="Bickham C."/>
            <person name="Chaboub L."/>
            <person name="Chen D."/>
            <person name="Coyle M."/>
            <person name="Deiros D.R."/>
            <person name="Dinh H."/>
            <person name="Forbes L."/>
            <person name="Fowler G."/>
            <person name="Francisco L."/>
            <person name="Fu Q."/>
            <person name="Gubbala S."/>
            <person name="Hale W."/>
            <person name="Han Y."/>
            <person name="Hemphill L."/>
            <person name="Highlander S.K."/>
            <person name="Hirani K."/>
            <person name="Hogues M."/>
            <person name="Jackson L."/>
            <person name="Jakkamsetti A."/>
            <person name="Javaid M."/>
            <person name="Jiang H."/>
            <person name="Korchina V."/>
            <person name="Kovar C."/>
            <person name="Lara F."/>
            <person name="Lee S."/>
            <person name="Mata R."/>
            <person name="Mathew T."/>
            <person name="Moen C."/>
            <person name="Morales K."/>
            <person name="Munidasa M."/>
            <person name="Nazareth L."/>
            <person name="Ngo R."/>
            <person name="Nguyen L."/>
            <person name="Okwuonu G."/>
            <person name="Ongeri F."/>
            <person name="Patil S."/>
            <person name="Petrosino J."/>
            <person name="Pham C."/>
            <person name="Pham P."/>
            <person name="Pu L.-L."/>
            <person name="Puazo M."/>
            <person name="Raj R."/>
            <person name="Reid J."/>
            <person name="Rouhana J."/>
            <person name="Saada N."/>
            <person name="Shang Y."/>
            <person name="Simmons D."/>
            <person name="Thornton R."/>
            <person name="Warren J."/>
            <person name="Weissenberger G."/>
            <person name="Zhang J."/>
            <person name="Zhang L."/>
            <person name="Zhou C."/>
            <person name="Zhu D."/>
            <person name="Muzny D."/>
            <person name="Worley K."/>
            <person name="Gibbs R."/>
        </authorList>
    </citation>
    <scope>NUCLEOTIDE SEQUENCE [LARGE SCALE GENOMIC DNA]</scope>
    <source>
        <strain evidence="2 3">ATCC 19254</strain>
    </source>
</reference>
<organism evidence="2 3">
    <name type="scientific">Leuconostoc mesenteroides subsp. cremoris ATCC 19254</name>
    <dbReference type="NCBI Taxonomy" id="586220"/>
    <lineage>
        <taxon>Bacteria</taxon>
        <taxon>Bacillati</taxon>
        <taxon>Bacillota</taxon>
        <taxon>Bacilli</taxon>
        <taxon>Lactobacillales</taxon>
        <taxon>Lactobacillaceae</taxon>
        <taxon>Leuconostoc</taxon>
    </lineage>
</organism>
<keyword evidence="1" id="KW-0472">Membrane</keyword>
<sequence length="75" mass="8193">MLLVIIEVLMALLALDDTFPPSLVPVATFTAKFAALIATIKETIADGVKNGGVRYFLGIIYSPIILFYPFYIKLG</sequence>
<feature type="transmembrane region" description="Helical" evidence="1">
    <location>
        <begin position="22"/>
        <end position="40"/>
    </location>
</feature>
<feature type="transmembrane region" description="Helical" evidence="1">
    <location>
        <begin position="52"/>
        <end position="72"/>
    </location>
</feature>
<accession>C2KLW0</accession>
<protein>
    <submittedName>
        <fullName evidence="2">Uncharacterized protein</fullName>
    </submittedName>
</protein>
<gene>
    <name evidence="2" type="ORF">HMPREF0555_1626</name>
</gene>